<dbReference type="Proteomes" id="UP001319045">
    <property type="component" value="Chromosome"/>
</dbReference>
<dbReference type="RefSeq" id="WP_207154849.1">
    <property type="nucleotide sequence ID" value="NZ_AP024484.1"/>
</dbReference>
<gene>
    <name evidence="3" type="ORF">prwr041_05810</name>
</gene>
<keyword evidence="1" id="KW-1133">Transmembrane helix</keyword>
<evidence type="ECO:0000313" key="4">
    <source>
        <dbReference type="Proteomes" id="UP001319045"/>
    </source>
</evidence>
<keyword evidence="4" id="KW-1185">Reference proteome</keyword>
<name>A0ABM7NW14_9BACT</name>
<feature type="domain" description="Protein FecR C-terminal" evidence="2">
    <location>
        <begin position="147"/>
        <end position="214"/>
    </location>
</feature>
<feature type="transmembrane region" description="Helical" evidence="1">
    <location>
        <begin position="82"/>
        <end position="105"/>
    </location>
</feature>
<accession>A0ABM7NW14</accession>
<keyword evidence="1" id="KW-0472">Membrane</keyword>
<evidence type="ECO:0000259" key="2">
    <source>
        <dbReference type="Pfam" id="PF16344"/>
    </source>
</evidence>
<evidence type="ECO:0000256" key="1">
    <source>
        <dbReference type="SAM" id="Phobius"/>
    </source>
</evidence>
<dbReference type="EMBL" id="AP024484">
    <property type="protein sequence ID" value="BCS84688.1"/>
    <property type="molecule type" value="Genomic_DNA"/>
</dbReference>
<protein>
    <submittedName>
        <fullName evidence="3">DUF4974 domain-containing protein</fullName>
    </submittedName>
</protein>
<sequence length="215" mass="24915">MINKTIEEKKKVFFDIQEHPDRYSDQQIEEILADEELKATIHDAARIKRAIKKLNPQKVNVDDAWQQFSKTHFRHQHNWMKIAASIIGIVFLSGVALAAVIQLGILHTSPSHKPTIKPSITKQVNSQDYAKTEKEIKKDSVDMKPVVFENAKLKDVLDQMATFYNVKVVYQNEDTGKIRLFFNWDKKQSLDYCLKILNGFEHINIIYSDNTITVE</sequence>
<organism evidence="3 4">
    <name type="scientific">Prevotella herbatica</name>
    <dbReference type="NCBI Taxonomy" id="2801997"/>
    <lineage>
        <taxon>Bacteria</taxon>
        <taxon>Pseudomonadati</taxon>
        <taxon>Bacteroidota</taxon>
        <taxon>Bacteroidia</taxon>
        <taxon>Bacteroidales</taxon>
        <taxon>Prevotellaceae</taxon>
        <taxon>Prevotella</taxon>
    </lineage>
</organism>
<evidence type="ECO:0000313" key="3">
    <source>
        <dbReference type="EMBL" id="BCS84688.1"/>
    </source>
</evidence>
<keyword evidence="1" id="KW-0812">Transmembrane</keyword>
<dbReference type="Pfam" id="PF16344">
    <property type="entry name" value="FecR_C"/>
    <property type="match status" value="1"/>
</dbReference>
<reference evidence="3 4" key="1">
    <citation type="journal article" date="2022" name="Int. J. Syst. Evol. Microbiol.">
        <title>Prevotella herbatica sp. nov., a plant polysaccharide-decomposing anaerobic bacterium isolated from a methanogenic reactor.</title>
        <authorList>
            <person name="Uek A."/>
            <person name="Tonouchi A."/>
            <person name="Kaku N."/>
            <person name="Ueki K."/>
        </authorList>
    </citation>
    <scope>NUCLEOTIDE SEQUENCE [LARGE SCALE GENOMIC DNA]</scope>
    <source>
        <strain evidence="3 4">WR041</strain>
    </source>
</reference>
<proteinExistence type="predicted"/>
<dbReference type="Gene3D" id="3.55.50.30">
    <property type="match status" value="1"/>
</dbReference>
<dbReference type="InterPro" id="IPR032508">
    <property type="entry name" value="FecR_C"/>
</dbReference>